<dbReference type="InterPro" id="IPR011059">
    <property type="entry name" value="Metal-dep_hydrolase_composite"/>
</dbReference>
<dbReference type="GO" id="GO:0016810">
    <property type="term" value="F:hydrolase activity, acting on carbon-nitrogen (but not peptide) bonds"/>
    <property type="evidence" value="ECO:0007669"/>
    <property type="project" value="InterPro"/>
</dbReference>
<dbReference type="PIRSF" id="PIRSF038971">
    <property type="entry name" value="PhnM"/>
    <property type="match status" value="1"/>
</dbReference>
<proteinExistence type="predicted"/>
<dbReference type="SUPFAM" id="SSF51338">
    <property type="entry name" value="Composite domain of metallo-dependent hydrolases"/>
    <property type="match status" value="1"/>
</dbReference>
<dbReference type="Proteomes" id="UP000051401">
    <property type="component" value="Unassembled WGS sequence"/>
</dbReference>
<dbReference type="EC" id="3.6.1.63" evidence="2"/>
<dbReference type="PATRIC" id="fig|540747.5.peg.4261"/>
<evidence type="ECO:0000313" key="1">
    <source>
        <dbReference type="EMBL" id="KRS13567.1"/>
    </source>
</evidence>
<dbReference type="PANTHER" id="PTHR43135">
    <property type="entry name" value="ALPHA-D-RIBOSE 1-METHYLPHOSPHONATE 5-TRIPHOSPHATE DIPHOSPHATASE"/>
    <property type="match status" value="1"/>
</dbReference>
<dbReference type="RefSeq" id="WP_057821629.1">
    <property type="nucleotide sequence ID" value="NZ_CP031601.1"/>
</dbReference>
<dbReference type="Gene3D" id="2.30.40.10">
    <property type="entry name" value="Urease, subunit C, domain 1"/>
    <property type="match status" value="1"/>
</dbReference>
<keyword evidence="2" id="KW-0378">Hydrolase</keyword>
<keyword evidence="2" id="KW-0614">Plasmid</keyword>
<organism evidence="1 3">
    <name type="scientific">Roseovarius indicus</name>
    <dbReference type="NCBI Taxonomy" id="540747"/>
    <lineage>
        <taxon>Bacteria</taxon>
        <taxon>Pseudomonadati</taxon>
        <taxon>Pseudomonadota</taxon>
        <taxon>Alphaproteobacteria</taxon>
        <taxon>Rhodobacterales</taxon>
        <taxon>Roseobacteraceae</taxon>
        <taxon>Roseovarius</taxon>
    </lineage>
</organism>
<protein>
    <submittedName>
        <fullName evidence="2">Alpha-D-ribose 1-methylphosphonate 5-triphosphate diphosphatase</fullName>
        <ecNumber evidence="2">3.6.1.63</ecNumber>
    </submittedName>
</protein>
<geneLocation type="plasmid" evidence="2">
    <name>pRIdsm_03</name>
</geneLocation>
<dbReference type="InterPro" id="IPR051781">
    <property type="entry name" value="Metallo-dep_Hydrolase"/>
</dbReference>
<dbReference type="GO" id="GO:0019700">
    <property type="term" value="P:organic phosphonate catabolic process"/>
    <property type="evidence" value="ECO:0007669"/>
    <property type="project" value="InterPro"/>
</dbReference>
<dbReference type="SUPFAM" id="SSF51556">
    <property type="entry name" value="Metallo-dependent hydrolases"/>
    <property type="match status" value="1"/>
</dbReference>
<evidence type="ECO:0000313" key="3">
    <source>
        <dbReference type="Proteomes" id="UP000051401"/>
    </source>
</evidence>
<evidence type="ECO:0000313" key="2">
    <source>
        <dbReference type="EMBL" id="QEW30143.1"/>
    </source>
</evidence>
<gene>
    <name evidence="2" type="primary">phnM_5</name>
    <name evidence="2" type="ORF">RIdsm_05989</name>
    <name evidence="1" type="ORF">XM52_27435</name>
</gene>
<keyword evidence="3" id="KW-1185">Reference proteome</keyword>
<reference evidence="2 4" key="2">
    <citation type="submission" date="2018-08" db="EMBL/GenBank/DDBJ databases">
        <title>Genetic Globetrotter - A new plasmid hitch-hiking vast phylogenetic and geographic distances.</title>
        <authorList>
            <person name="Vollmers J."/>
            <person name="Petersen J."/>
        </authorList>
    </citation>
    <scope>NUCLEOTIDE SEQUENCE [LARGE SCALE GENOMIC DNA]</scope>
    <source>
        <strain evidence="2 4">DSM 26383</strain>
        <plasmid evidence="2">pRIdsm_03</plasmid>
        <plasmid evidence="4">pridsm_03</plasmid>
    </source>
</reference>
<dbReference type="EMBL" id="CP031601">
    <property type="protein sequence ID" value="QEW30143.1"/>
    <property type="molecule type" value="Genomic_DNA"/>
</dbReference>
<dbReference type="AlphaFoldDB" id="A0A0T5NY44"/>
<dbReference type="InterPro" id="IPR012696">
    <property type="entry name" value="PhnM"/>
</dbReference>
<dbReference type="EMBL" id="LAXI01000036">
    <property type="protein sequence ID" value="KRS13567.1"/>
    <property type="molecule type" value="Genomic_DNA"/>
</dbReference>
<dbReference type="NCBIfam" id="NF011990">
    <property type="entry name" value="PRK15446.2-6"/>
    <property type="match status" value="1"/>
</dbReference>
<dbReference type="OrthoDB" id="9785413at2"/>
<name>A0A0T5NY44_9RHOB</name>
<accession>A0A0T5NY44</accession>
<dbReference type="STRING" id="540747.SAMN04488031_12510"/>
<geneLocation type="plasmid" evidence="4">
    <name>pridsm_03</name>
</geneLocation>
<evidence type="ECO:0000313" key="4">
    <source>
        <dbReference type="Proteomes" id="UP000325785"/>
    </source>
</evidence>
<dbReference type="Proteomes" id="UP000325785">
    <property type="component" value="Plasmid pRIdsm_03"/>
</dbReference>
<sequence>MTLVIENAQIVLPDRVVEGALCLEDGRITDIREGAGAPDGAGQVIDAEGDWLIPGCIDLHGDDIEFEIGALGPRAGTLRMPVELGLIQSDKNAAAWGITTKLHAIAYFEDEAKNRSKRLSRQIMDAIRDHAAAGRLLVEHWVDLRYEVTADPAYTLEAMAHPVVRMISVMDHTPGEGQFADLESYKALNRQLTDADDDELERLVAEKQARAHLKTAHEALVAARAHELGLIIASHDDNSAARAEAWYALGGRLSEMPVRLEAAERAHALGMFVSMAGPNLLRGGSASGNLNLIEALAVGALDAICSDYYPPALVCGAFKLVQDGHIPDLFDAIRLVSSGPAAALGLTDRGAIAPGLRGDLAQVSTRLGHPVVRRTFLAGDLVYEDRRFEKTPTNRC</sequence>
<dbReference type="NCBIfam" id="NF011984">
    <property type="entry name" value="PRK15446.1-5"/>
    <property type="match status" value="1"/>
</dbReference>
<dbReference type="PANTHER" id="PTHR43135:SF3">
    <property type="entry name" value="ALPHA-D-RIBOSE 1-METHYLPHOSPHONATE 5-TRIPHOSPHATE DIPHOSPHATASE"/>
    <property type="match status" value="1"/>
</dbReference>
<dbReference type="KEGG" id="rid:RIdsm_05989"/>
<reference evidence="1 3" key="1">
    <citation type="submission" date="2015-04" db="EMBL/GenBank/DDBJ databases">
        <title>The draft genome sequence of Roseovarius indicus B108T.</title>
        <authorList>
            <person name="Li G."/>
            <person name="Lai Q."/>
            <person name="Shao Z."/>
            <person name="Yan P."/>
        </authorList>
    </citation>
    <scope>NUCLEOTIDE SEQUENCE [LARGE SCALE GENOMIC DNA]</scope>
    <source>
        <strain evidence="1 3">B108</strain>
    </source>
</reference>
<dbReference type="InterPro" id="IPR032466">
    <property type="entry name" value="Metal_Hydrolase"/>
</dbReference>